<evidence type="ECO:0000313" key="3">
    <source>
        <dbReference type="Proteomes" id="UP001632037"/>
    </source>
</evidence>
<organism evidence="2 3">
    <name type="scientific">Phytophthora oleae</name>
    <dbReference type="NCBI Taxonomy" id="2107226"/>
    <lineage>
        <taxon>Eukaryota</taxon>
        <taxon>Sar</taxon>
        <taxon>Stramenopiles</taxon>
        <taxon>Oomycota</taxon>
        <taxon>Peronosporomycetes</taxon>
        <taxon>Peronosporales</taxon>
        <taxon>Peronosporaceae</taxon>
        <taxon>Phytophthora</taxon>
    </lineage>
</organism>
<keyword evidence="3" id="KW-1185">Reference proteome</keyword>
<evidence type="ECO:0008006" key="4">
    <source>
        <dbReference type="Google" id="ProtNLM"/>
    </source>
</evidence>
<feature type="chain" id="PRO_5044842250" description="RxLR effector protein" evidence="1">
    <location>
        <begin position="25"/>
        <end position="328"/>
    </location>
</feature>
<reference evidence="2 3" key="1">
    <citation type="submission" date="2024-09" db="EMBL/GenBank/DDBJ databases">
        <title>Genome sequencing and assembly of Phytophthora oleae, isolate VK10A, causative agent of rot of olive drupes.</title>
        <authorList>
            <person name="Conti Taguali S."/>
            <person name="Riolo M."/>
            <person name="La Spada F."/>
            <person name="Cacciola S.O."/>
            <person name="Dionisio G."/>
        </authorList>
    </citation>
    <scope>NUCLEOTIDE SEQUENCE [LARGE SCALE GENOMIC DNA]</scope>
    <source>
        <strain evidence="2 3">VK10A</strain>
    </source>
</reference>
<sequence length="328" mass="37141">MRPNLGVLVNVLLLLVGLVGHSDAVHLEETKQASPFGSTIESKAATSQRFLRVNDKPISATGEEDRDITVGTIVSASAQAVKMKMKLNIMLARGLSPTRVLKKLQVVRMSDKNFNNFARFYARYLAKYSGKKLDLPKTAEDVIVLPKIKDWLAQKLLPSQVEQELKNLASKNANRYMQLYFKDADNIVILPMLERWESQKLLPSQFKYNLIEIGVKYTTKYTDWYMRNGGEQVVKAKLRKWLQEGVHPTEIGAKLGKIGVTDTAKYVDWYIDAPVVAKLKTWVNRGLYPPQMLAKLKGAGVTDAQRYYNTIVDLYGQRQAALYRKTLA</sequence>
<evidence type="ECO:0000313" key="2">
    <source>
        <dbReference type="EMBL" id="KAL3666280.1"/>
    </source>
</evidence>
<comment type="caution">
    <text evidence="2">The sequence shown here is derived from an EMBL/GenBank/DDBJ whole genome shotgun (WGS) entry which is preliminary data.</text>
</comment>
<feature type="signal peptide" evidence="1">
    <location>
        <begin position="1"/>
        <end position="24"/>
    </location>
</feature>
<protein>
    <recommendedName>
        <fullName evidence="4">RxLR effector protein</fullName>
    </recommendedName>
</protein>
<evidence type="ECO:0000256" key="1">
    <source>
        <dbReference type="SAM" id="SignalP"/>
    </source>
</evidence>
<dbReference type="AlphaFoldDB" id="A0ABD3FL05"/>
<keyword evidence="1" id="KW-0732">Signal</keyword>
<dbReference type="Proteomes" id="UP001632037">
    <property type="component" value="Unassembled WGS sequence"/>
</dbReference>
<name>A0ABD3FL05_9STRA</name>
<proteinExistence type="predicted"/>
<gene>
    <name evidence="2" type="ORF">V7S43_008531</name>
</gene>
<dbReference type="EMBL" id="JBIMZQ010000017">
    <property type="protein sequence ID" value="KAL3666280.1"/>
    <property type="molecule type" value="Genomic_DNA"/>
</dbReference>
<accession>A0ABD3FL05</accession>